<dbReference type="Proteomes" id="UP000782241">
    <property type="component" value="Unassembled WGS sequence"/>
</dbReference>
<evidence type="ECO:0000313" key="2">
    <source>
        <dbReference type="Proteomes" id="UP000782241"/>
    </source>
</evidence>
<dbReference type="AlphaFoldDB" id="A0A9P7L0A7"/>
<proteinExistence type="predicted"/>
<gene>
    <name evidence="1" type="ORF">KAF25_009496</name>
</gene>
<accession>A0A9P7L0A7</accession>
<organism evidence="1 2">
    <name type="scientific">Fusarium avenaceum</name>
    <dbReference type="NCBI Taxonomy" id="40199"/>
    <lineage>
        <taxon>Eukaryota</taxon>
        <taxon>Fungi</taxon>
        <taxon>Dikarya</taxon>
        <taxon>Ascomycota</taxon>
        <taxon>Pezizomycotina</taxon>
        <taxon>Sordariomycetes</taxon>
        <taxon>Hypocreomycetidae</taxon>
        <taxon>Hypocreales</taxon>
        <taxon>Nectriaceae</taxon>
        <taxon>Fusarium</taxon>
        <taxon>Fusarium tricinctum species complex</taxon>
    </lineage>
</organism>
<reference evidence="1" key="1">
    <citation type="submission" date="2021-04" db="EMBL/GenBank/DDBJ databases">
        <title>Draft genome of Fusarium avenaceum strain F156N33, isolated from an atmospheric sample in Virginia.</title>
        <authorList>
            <person name="Yang S."/>
            <person name="Vinatzer B.A."/>
            <person name="Coleman J."/>
        </authorList>
    </citation>
    <scope>NUCLEOTIDE SEQUENCE</scope>
    <source>
        <strain evidence="1">F156N33</strain>
    </source>
</reference>
<protein>
    <submittedName>
        <fullName evidence="1">Uncharacterized protein</fullName>
    </submittedName>
</protein>
<evidence type="ECO:0000313" key="1">
    <source>
        <dbReference type="EMBL" id="KAG5665371.1"/>
    </source>
</evidence>
<name>A0A9P7L0A7_9HYPO</name>
<dbReference type="EMBL" id="JAGPUO010000001">
    <property type="protein sequence ID" value="KAG5665371.1"/>
    <property type="molecule type" value="Genomic_DNA"/>
</dbReference>
<keyword evidence="2" id="KW-1185">Reference proteome</keyword>
<comment type="caution">
    <text evidence="1">The sequence shown here is derived from an EMBL/GenBank/DDBJ whole genome shotgun (WGS) entry which is preliminary data.</text>
</comment>
<sequence length="429" mass="48677">MEPKKSDNCPKVGLPVEIILLIIEHLIPDSAGPRPILPAISLITKTLLAFTTVSRATHFTASRLLWQNCLYIDSREKVRALRESASQKSVITGYTPVEAYTPTRIFLCPFSLTEDITGSEYSSVADEASSIDRLDITPDGELVPLGFETTADDNEESLRNRPDEPDDQLVLKIPMYSDLQNLSMIEDVRELLFTLAPVLKTLVVDMPLRNLYREEDHYGIRKILREGFEALADIEELVSVRDELYLDSTGGFEELQVWIRWPKLKRMALYNVVADEELWQNMLLCPQLDTAIFTRGDGVEYDDFLIDIKREWSRAWVAGTSGVPTTNNGQGRYPGPEITIAFCNTAPELPKFDSYIASWHTMDPENKICVLTVPTDTIYFGQSSKDYPWHNDPIGVSQEWIRNRALTGTLWEDIKRDSLFMSSKSGQDI</sequence>